<feature type="signal peptide" evidence="1">
    <location>
        <begin position="1"/>
        <end position="30"/>
    </location>
</feature>
<name>A0ABW2IJ61_9PROT</name>
<dbReference type="Gene3D" id="2.70.70.10">
    <property type="entry name" value="Glucose Permease (Domain IIA)"/>
    <property type="match status" value="1"/>
</dbReference>
<dbReference type="SUPFAM" id="SSF51261">
    <property type="entry name" value="Duplicated hybrid motif"/>
    <property type="match status" value="1"/>
</dbReference>
<protein>
    <submittedName>
        <fullName evidence="3">M23 family metallopeptidase</fullName>
        <ecNumber evidence="3">3.4.24.-</ecNumber>
    </submittedName>
</protein>
<keyword evidence="4" id="KW-1185">Reference proteome</keyword>
<dbReference type="CDD" id="cd12797">
    <property type="entry name" value="M23_peptidase"/>
    <property type="match status" value="1"/>
</dbReference>
<dbReference type="PROSITE" id="PS51257">
    <property type="entry name" value="PROKAR_LIPOPROTEIN"/>
    <property type="match status" value="1"/>
</dbReference>
<dbReference type="InterPro" id="IPR050570">
    <property type="entry name" value="Cell_wall_metabolism_enzyme"/>
</dbReference>
<dbReference type="Pfam" id="PF01551">
    <property type="entry name" value="Peptidase_M23"/>
    <property type="match status" value="1"/>
</dbReference>
<dbReference type="Proteomes" id="UP001596492">
    <property type="component" value="Unassembled WGS sequence"/>
</dbReference>
<dbReference type="PANTHER" id="PTHR21666:SF270">
    <property type="entry name" value="MUREIN HYDROLASE ACTIVATOR ENVC"/>
    <property type="match status" value="1"/>
</dbReference>
<sequence>MFGLVRKLNRLRGFAGAGCVALLLAGCASGASNQRGMVQVKLPFPSELSLCPNMRVSNAPAADGYRKIDPYRKLVALSKRVVVATAPVEAGCLSSGVGMRSGRLHKGYDIFHPVPVNIYAAGEGKILEVSYRNDYGNMVLIDHRDGFFTRYAHLETINPDIKVGQKVAIGHPLGLMGNSGDGSLARHLHVEYLHGNYNTRKMSFGLKPLDIYNLQSLPAF</sequence>
<dbReference type="InterPro" id="IPR011055">
    <property type="entry name" value="Dup_hybrid_motif"/>
</dbReference>
<dbReference type="InterPro" id="IPR016047">
    <property type="entry name" value="M23ase_b-sheet_dom"/>
</dbReference>
<organism evidence="3 4">
    <name type="scientific">Hirschia litorea</name>
    <dbReference type="NCBI Taxonomy" id="1199156"/>
    <lineage>
        <taxon>Bacteria</taxon>
        <taxon>Pseudomonadati</taxon>
        <taxon>Pseudomonadota</taxon>
        <taxon>Alphaproteobacteria</taxon>
        <taxon>Hyphomonadales</taxon>
        <taxon>Hyphomonadaceae</taxon>
        <taxon>Hirschia</taxon>
    </lineage>
</organism>
<evidence type="ECO:0000313" key="4">
    <source>
        <dbReference type="Proteomes" id="UP001596492"/>
    </source>
</evidence>
<proteinExistence type="predicted"/>
<dbReference type="EMBL" id="JBHTBR010000002">
    <property type="protein sequence ID" value="MFC7291037.1"/>
    <property type="molecule type" value="Genomic_DNA"/>
</dbReference>
<dbReference type="PANTHER" id="PTHR21666">
    <property type="entry name" value="PEPTIDASE-RELATED"/>
    <property type="match status" value="1"/>
</dbReference>
<accession>A0ABW2IJ61</accession>
<dbReference type="EC" id="3.4.24.-" evidence="3"/>
<evidence type="ECO:0000259" key="2">
    <source>
        <dbReference type="Pfam" id="PF01551"/>
    </source>
</evidence>
<keyword evidence="3" id="KW-0378">Hydrolase</keyword>
<evidence type="ECO:0000256" key="1">
    <source>
        <dbReference type="SAM" id="SignalP"/>
    </source>
</evidence>
<keyword evidence="1" id="KW-0732">Signal</keyword>
<gene>
    <name evidence="3" type="ORF">ACFQS8_05375</name>
</gene>
<dbReference type="GO" id="GO:0016787">
    <property type="term" value="F:hydrolase activity"/>
    <property type="evidence" value="ECO:0007669"/>
    <property type="project" value="UniProtKB-KW"/>
</dbReference>
<feature type="chain" id="PRO_5045654022" evidence="1">
    <location>
        <begin position="31"/>
        <end position="220"/>
    </location>
</feature>
<evidence type="ECO:0000313" key="3">
    <source>
        <dbReference type="EMBL" id="MFC7291037.1"/>
    </source>
</evidence>
<comment type="caution">
    <text evidence="3">The sequence shown here is derived from an EMBL/GenBank/DDBJ whole genome shotgun (WGS) entry which is preliminary data.</text>
</comment>
<dbReference type="RefSeq" id="WP_382166236.1">
    <property type="nucleotide sequence ID" value="NZ_JBHTBR010000002.1"/>
</dbReference>
<feature type="domain" description="M23ase beta-sheet core" evidence="2">
    <location>
        <begin position="104"/>
        <end position="194"/>
    </location>
</feature>
<reference evidence="4" key="1">
    <citation type="journal article" date="2019" name="Int. J. Syst. Evol. Microbiol.">
        <title>The Global Catalogue of Microorganisms (GCM) 10K type strain sequencing project: providing services to taxonomists for standard genome sequencing and annotation.</title>
        <authorList>
            <consortium name="The Broad Institute Genomics Platform"/>
            <consortium name="The Broad Institute Genome Sequencing Center for Infectious Disease"/>
            <person name="Wu L."/>
            <person name="Ma J."/>
        </authorList>
    </citation>
    <scope>NUCLEOTIDE SEQUENCE [LARGE SCALE GENOMIC DNA]</scope>
    <source>
        <strain evidence="4">CCUG 51308</strain>
    </source>
</reference>